<dbReference type="InterPro" id="IPR010328">
    <property type="entry name" value="DUF928"/>
</dbReference>
<dbReference type="EMBL" id="CP018092">
    <property type="protein sequence ID" value="ATS18085.1"/>
    <property type="molecule type" value="Genomic_DNA"/>
</dbReference>
<name>A0A2D2Q0P1_PARLV</name>
<dbReference type="Pfam" id="PF06051">
    <property type="entry name" value="DUF928"/>
    <property type="match status" value="1"/>
</dbReference>
<dbReference type="OrthoDB" id="513783at2"/>
<dbReference type="AlphaFoldDB" id="A0A2D2Q0P1"/>
<keyword evidence="2" id="KW-1185">Reference proteome</keyword>
<dbReference type="Proteomes" id="UP000231057">
    <property type="component" value="Chromosome"/>
</dbReference>
<evidence type="ECO:0000313" key="1">
    <source>
        <dbReference type="EMBL" id="ATS18085.1"/>
    </source>
</evidence>
<proteinExistence type="predicted"/>
<accession>A0A2D2Q0P1</accession>
<reference evidence="2" key="2">
    <citation type="journal article" date="2022" name="Front. Microbiol.">
        <title>Comparative Genomic Analysis Revealed Distinct Molecular Components and Organization of CO2-Concentrating Mechanism in Thermophilic Cyanobacteria.</title>
        <authorList>
            <person name="Tang J."/>
            <person name="Zhou H."/>
            <person name="Yao D."/>
            <person name="Riaz S."/>
            <person name="You D."/>
            <person name="Klepacz-Smolka A."/>
            <person name="Daroch M."/>
        </authorList>
    </citation>
    <scope>NUCLEOTIDE SEQUENCE [LARGE SCALE GENOMIC DNA]</scope>
    <source>
        <strain evidence="2">PCC 6715</strain>
    </source>
</reference>
<evidence type="ECO:0000313" key="2">
    <source>
        <dbReference type="Proteomes" id="UP000231057"/>
    </source>
</evidence>
<organism evidence="1 2">
    <name type="scientific">Parathermosynechococcus lividus PCC 6715</name>
    <dbReference type="NCBI Taxonomy" id="1917166"/>
    <lineage>
        <taxon>Bacteria</taxon>
        <taxon>Bacillati</taxon>
        <taxon>Cyanobacteriota</taxon>
        <taxon>Cyanophyceae</taxon>
        <taxon>Acaryochloridales</taxon>
        <taxon>Thermosynechococcaceae</taxon>
        <taxon>Parathermosynechococcus</taxon>
    </lineage>
</organism>
<gene>
    <name evidence="1" type="ORF">BRW62_04220</name>
</gene>
<protein>
    <recommendedName>
        <fullName evidence="3">DUF928 domain-containing protein</fullName>
    </recommendedName>
</protein>
<evidence type="ECO:0008006" key="3">
    <source>
        <dbReference type="Google" id="ProtNLM"/>
    </source>
</evidence>
<reference evidence="1 2" key="1">
    <citation type="submission" date="2016-11" db="EMBL/GenBank/DDBJ databases">
        <title>Complete genome sequence of thermophilic cyanobacteria strain Synechococcus sp. PCC6715.</title>
        <authorList>
            <person name="Tang J."/>
            <person name="Daroch M."/>
            <person name="Liang Y."/>
            <person name="Jiang D."/>
            <person name="Shah M."/>
        </authorList>
    </citation>
    <scope>NUCLEOTIDE SEQUENCE [LARGE SCALE GENOMIC DNA]</scope>
    <source>
        <strain evidence="1 2">PCC 6715</strain>
    </source>
</reference>
<sequence length="210" mass="22171">MSQANSLAARLRANLPNRGAPGSRFGGATRGSCVMGNQRLTALLPSTNLGQTAVAKPTFFVFVPTSTASQGELVITDPQNRDVSTTVVRLPAQPGILALQPTVELNPGQDYRWSFTLLCGADADDPSAMVSVSGVVERIQPSTDLAKKLAANNVGDRLSAAVDAGLWYETLAILADLQRQMTTKDMARSEWQAVLSAVGLEAIAHAPLVQ</sequence>
<dbReference type="RefSeq" id="WP_099798438.1">
    <property type="nucleotide sequence ID" value="NZ_CP018092.1"/>
</dbReference>
<dbReference type="KEGG" id="slw:BRW62_04220"/>